<keyword evidence="1 3" id="KW-0489">Methyltransferase</keyword>
<dbReference type="SUPFAM" id="SSF53335">
    <property type="entry name" value="S-adenosyl-L-methionine-dependent methyltransferases"/>
    <property type="match status" value="1"/>
</dbReference>
<dbReference type="Proteomes" id="UP000594468">
    <property type="component" value="Chromosome"/>
</dbReference>
<dbReference type="InterPro" id="IPR004398">
    <property type="entry name" value="RNA_MeTrfase_RsmD"/>
</dbReference>
<gene>
    <name evidence="3" type="primary">rsmD</name>
    <name evidence="3" type="ORF">G4Y79_13450</name>
</gene>
<dbReference type="EC" id="2.1.1.171" evidence="3"/>
<evidence type="ECO:0000313" key="3">
    <source>
        <dbReference type="EMBL" id="QPC80717.1"/>
    </source>
</evidence>
<dbReference type="CDD" id="cd02440">
    <property type="entry name" value="AdoMet_MTases"/>
    <property type="match status" value="1"/>
</dbReference>
<dbReference type="KEGG" id="pmet:G4Y79_13450"/>
<keyword evidence="2 3" id="KW-0808">Transferase</keyword>
<dbReference type="Pfam" id="PF03602">
    <property type="entry name" value="Cons_hypoth95"/>
    <property type="match status" value="1"/>
</dbReference>
<dbReference type="InterPro" id="IPR029063">
    <property type="entry name" value="SAM-dependent_MTases_sf"/>
</dbReference>
<dbReference type="PANTHER" id="PTHR43542:SF1">
    <property type="entry name" value="METHYLTRANSFERASE"/>
    <property type="match status" value="1"/>
</dbReference>
<accession>A0A7S8E5E8</accession>
<reference evidence="3 4" key="1">
    <citation type="submission" date="2020-02" db="EMBL/GenBank/DDBJ databases">
        <authorList>
            <person name="Zheng R.K."/>
            <person name="Sun C.M."/>
        </authorList>
    </citation>
    <scope>NUCLEOTIDE SEQUENCE [LARGE SCALE GENOMIC DNA]</scope>
    <source>
        <strain evidence="4">rifampicinis</strain>
    </source>
</reference>
<evidence type="ECO:0000256" key="1">
    <source>
        <dbReference type="ARBA" id="ARBA00022603"/>
    </source>
</evidence>
<keyword evidence="4" id="KW-1185">Reference proteome</keyword>
<dbReference type="RefSeq" id="WP_195168792.1">
    <property type="nucleotide sequence ID" value="NZ_CP062983.1"/>
</dbReference>
<evidence type="ECO:0000256" key="2">
    <source>
        <dbReference type="ARBA" id="ARBA00022679"/>
    </source>
</evidence>
<protein>
    <submittedName>
        <fullName evidence="3">16S rRNA (Guanine(966)-N(2))-methyltransferase RsmD</fullName>
        <ecNumber evidence="3">2.1.1.171</ecNumber>
    </submittedName>
</protein>
<sequence>MPIRVIAGSAKGKRLKLVPGDSTRPIMDRVKEALFSILGSYVVGSKFLDLFAGTGSVGIEALSRGAEMALFNELDRKALQTIRENLQTTGLADQAEISMMDALSLIKRGPTQAFDYIYIAPPQYKGTWINVLRAIDETPAWINDETIIIVQIDPSEDETAYFDHIQEYDRRVYGSTLLIFYERVGTSG</sequence>
<evidence type="ECO:0000313" key="4">
    <source>
        <dbReference type="Proteomes" id="UP000594468"/>
    </source>
</evidence>
<proteinExistence type="predicted"/>
<dbReference type="AlphaFoldDB" id="A0A7S8E5E8"/>
<dbReference type="Gene3D" id="3.40.50.150">
    <property type="entry name" value="Vaccinia Virus protein VP39"/>
    <property type="match status" value="1"/>
</dbReference>
<dbReference type="GO" id="GO:0052913">
    <property type="term" value="F:16S rRNA (guanine(966)-N(2))-methyltransferase activity"/>
    <property type="evidence" value="ECO:0007669"/>
    <property type="project" value="UniProtKB-EC"/>
</dbReference>
<organism evidence="3 4">
    <name type="scientific">Phototrophicus methaneseepsis</name>
    <dbReference type="NCBI Taxonomy" id="2710758"/>
    <lineage>
        <taxon>Bacteria</taxon>
        <taxon>Bacillati</taxon>
        <taxon>Chloroflexota</taxon>
        <taxon>Candidatus Thermofontia</taxon>
        <taxon>Phototrophicales</taxon>
        <taxon>Phototrophicaceae</taxon>
        <taxon>Phototrophicus</taxon>
    </lineage>
</organism>
<dbReference type="PANTHER" id="PTHR43542">
    <property type="entry name" value="METHYLTRANSFERASE"/>
    <property type="match status" value="1"/>
</dbReference>
<name>A0A7S8E5E8_9CHLR</name>
<dbReference type="PIRSF" id="PIRSF004553">
    <property type="entry name" value="CHP00095"/>
    <property type="match status" value="1"/>
</dbReference>
<dbReference type="EMBL" id="CP062983">
    <property type="protein sequence ID" value="QPC80717.1"/>
    <property type="molecule type" value="Genomic_DNA"/>
</dbReference>
<dbReference type="NCBIfam" id="TIGR00095">
    <property type="entry name" value="16S rRNA (guanine(966)-N(2))-methyltransferase RsmD"/>
    <property type="match status" value="1"/>
</dbReference>